<dbReference type="RefSeq" id="WP_222976208.1">
    <property type="nucleotide sequence ID" value="NZ_JAINVZ010000005.1"/>
</dbReference>
<evidence type="ECO:0000313" key="3">
    <source>
        <dbReference type="EMBL" id="MBY8885110.1"/>
    </source>
</evidence>
<feature type="transmembrane region" description="Helical" evidence="2">
    <location>
        <begin position="6"/>
        <end position="30"/>
    </location>
</feature>
<evidence type="ECO:0008006" key="5">
    <source>
        <dbReference type="Google" id="ProtNLM"/>
    </source>
</evidence>
<organism evidence="3 4">
    <name type="scientific">Streptantibioticus parmotrematis</name>
    <dbReference type="NCBI Taxonomy" id="2873249"/>
    <lineage>
        <taxon>Bacteria</taxon>
        <taxon>Bacillati</taxon>
        <taxon>Actinomycetota</taxon>
        <taxon>Actinomycetes</taxon>
        <taxon>Kitasatosporales</taxon>
        <taxon>Streptomycetaceae</taxon>
        <taxon>Streptantibioticus</taxon>
    </lineage>
</organism>
<keyword evidence="2" id="KW-0472">Membrane</keyword>
<keyword evidence="2" id="KW-1133">Transmembrane helix</keyword>
<accession>A0ABS7QPJ3</accession>
<feature type="region of interest" description="Disordered" evidence="1">
    <location>
        <begin position="33"/>
        <end position="66"/>
    </location>
</feature>
<evidence type="ECO:0000313" key="4">
    <source>
        <dbReference type="Proteomes" id="UP001198565"/>
    </source>
</evidence>
<protein>
    <recommendedName>
        <fullName evidence="5">DUF3149 domain-containing protein</fullName>
    </recommendedName>
</protein>
<keyword evidence="4" id="KW-1185">Reference proteome</keyword>
<dbReference type="Proteomes" id="UP001198565">
    <property type="component" value="Unassembled WGS sequence"/>
</dbReference>
<sequence length="66" mass="6514">MIALETIGFSLAVIAFVVGTLVVMMGGLAYRGARHHDEDGSGPGNGSGSGRDDGSASDAPPSPRGA</sequence>
<reference evidence="3 4" key="1">
    <citation type="submission" date="2021-08" db="EMBL/GenBank/DDBJ databases">
        <title>Streptomyces sp. PTM05 isolated from lichen.</title>
        <authorList>
            <person name="Somphong A."/>
            <person name="Phongsopitanun W."/>
            <person name="Tanasupawat S."/>
        </authorList>
    </citation>
    <scope>NUCLEOTIDE SEQUENCE [LARGE SCALE GENOMIC DNA]</scope>
    <source>
        <strain evidence="3 4">Ptm05</strain>
    </source>
</reference>
<proteinExistence type="predicted"/>
<gene>
    <name evidence="3" type="ORF">K7472_09660</name>
</gene>
<name>A0ABS7QPJ3_9ACTN</name>
<evidence type="ECO:0000256" key="1">
    <source>
        <dbReference type="SAM" id="MobiDB-lite"/>
    </source>
</evidence>
<dbReference type="EMBL" id="JAINVZ010000005">
    <property type="protein sequence ID" value="MBY8885110.1"/>
    <property type="molecule type" value="Genomic_DNA"/>
</dbReference>
<evidence type="ECO:0000256" key="2">
    <source>
        <dbReference type="SAM" id="Phobius"/>
    </source>
</evidence>
<keyword evidence="2" id="KW-0812">Transmembrane</keyword>
<comment type="caution">
    <text evidence="3">The sequence shown here is derived from an EMBL/GenBank/DDBJ whole genome shotgun (WGS) entry which is preliminary data.</text>
</comment>